<evidence type="ECO:0000256" key="1">
    <source>
        <dbReference type="SAM" id="MobiDB-lite"/>
    </source>
</evidence>
<accession>A0ABN3Q3S0</accession>
<keyword evidence="3" id="KW-1185">Reference proteome</keyword>
<organism evidence="2 3">
    <name type="scientific">Streptomyces axinellae</name>
    <dbReference type="NCBI Taxonomy" id="552788"/>
    <lineage>
        <taxon>Bacteria</taxon>
        <taxon>Bacillati</taxon>
        <taxon>Actinomycetota</taxon>
        <taxon>Actinomycetes</taxon>
        <taxon>Kitasatosporales</taxon>
        <taxon>Streptomycetaceae</taxon>
        <taxon>Streptomyces</taxon>
    </lineage>
</organism>
<evidence type="ECO:0000313" key="3">
    <source>
        <dbReference type="Proteomes" id="UP001501447"/>
    </source>
</evidence>
<protein>
    <submittedName>
        <fullName evidence="2">Uncharacterized protein</fullName>
    </submittedName>
</protein>
<evidence type="ECO:0000313" key="2">
    <source>
        <dbReference type="EMBL" id="GAA2612450.1"/>
    </source>
</evidence>
<proteinExistence type="predicted"/>
<sequence length="116" mass="12143">MVCQLPHYQSQLGKSLVGTGGATRGGDMGSGKTADGARRCPAADAKDPTPCEGRRSAVTVLTGDGRQYTGCVHHTARLLASLEGARLHPSAAALPWAVEVYCRAAQLPPFAWQIGR</sequence>
<name>A0ABN3Q3S0_9ACTN</name>
<gene>
    <name evidence="2" type="ORF">GCM10009863_27730</name>
</gene>
<feature type="compositionally biased region" description="Basic and acidic residues" evidence="1">
    <location>
        <begin position="44"/>
        <end position="53"/>
    </location>
</feature>
<dbReference type="Proteomes" id="UP001501447">
    <property type="component" value="Unassembled WGS sequence"/>
</dbReference>
<reference evidence="2 3" key="1">
    <citation type="journal article" date="2019" name="Int. J. Syst. Evol. Microbiol.">
        <title>The Global Catalogue of Microorganisms (GCM) 10K type strain sequencing project: providing services to taxonomists for standard genome sequencing and annotation.</title>
        <authorList>
            <consortium name="The Broad Institute Genomics Platform"/>
            <consortium name="The Broad Institute Genome Sequencing Center for Infectious Disease"/>
            <person name="Wu L."/>
            <person name="Ma J."/>
        </authorList>
    </citation>
    <scope>NUCLEOTIDE SEQUENCE [LARGE SCALE GENOMIC DNA]</scope>
    <source>
        <strain evidence="2 3">JCM 16373</strain>
    </source>
</reference>
<feature type="region of interest" description="Disordered" evidence="1">
    <location>
        <begin position="14"/>
        <end position="53"/>
    </location>
</feature>
<dbReference type="EMBL" id="BAAARJ010000008">
    <property type="protein sequence ID" value="GAA2612450.1"/>
    <property type="molecule type" value="Genomic_DNA"/>
</dbReference>
<feature type="compositionally biased region" description="Gly residues" evidence="1">
    <location>
        <begin position="18"/>
        <end position="29"/>
    </location>
</feature>
<comment type="caution">
    <text evidence="2">The sequence shown here is derived from an EMBL/GenBank/DDBJ whole genome shotgun (WGS) entry which is preliminary data.</text>
</comment>